<dbReference type="GO" id="GO:0004519">
    <property type="term" value="F:endonuclease activity"/>
    <property type="evidence" value="ECO:0007669"/>
    <property type="project" value="UniProtKB-KW"/>
</dbReference>
<feature type="compositionally biased region" description="Pro residues" evidence="16">
    <location>
        <begin position="378"/>
        <end position="387"/>
    </location>
</feature>
<dbReference type="GO" id="GO:0003677">
    <property type="term" value="F:DNA binding"/>
    <property type="evidence" value="ECO:0007669"/>
    <property type="project" value="UniProtKB-KW"/>
</dbReference>
<keyword evidence="4" id="KW-0479">Metal-binding</keyword>
<dbReference type="GO" id="GO:0003723">
    <property type="term" value="F:RNA binding"/>
    <property type="evidence" value="ECO:0007669"/>
    <property type="project" value="UniProtKB-KW"/>
</dbReference>
<dbReference type="AlphaFoldDB" id="A0A834RKM2"/>
<evidence type="ECO:0000256" key="1">
    <source>
        <dbReference type="ARBA" id="ARBA00022578"/>
    </source>
</evidence>
<dbReference type="InterPro" id="IPR036397">
    <property type="entry name" value="RNaseH_sf"/>
</dbReference>
<evidence type="ECO:0000256" key="15">
    <source>
        <dbReference type="ARBA" id="ARBA00049244"/>
    </source>
</evidence>
<protein>
    <recommendedName>
        <fullName evidence="17">Integrase catalytic domain-containing protein</fullName>
    </recommendedName>
</protein>
<evidence type="ECO:0000256" key="12">
    <source>
        <dbReference type="ARBA" id="ARBA00023125"/>
    </source>
</evidence>
<dbReference type="EMBL" id="NQIK02000010">
    <property type="protein sequence ID" value="KAF7566028.1"/>
    <property type="molecule type" value="Genomic_DNA"/>
</dbReference>
<proteinExistence type="predicted"/>
<keyword evidence="1" id="KW-0815">Transposition</keyword>
<dbReference type="Gene3D" id="3.30.420.10">
    <property type="entry name" value="Ribonuclease H-like superfamily/Ribonuclease H"/>
    <property type="match status" value="1"/>
</dbReference>
<dbReference type="InterPro" id="IPR039537">
    <property type="entry name" value="Retrotran_Ty1/copia-like"/>
</dbReference>
<sequence>MLWHKRLGHPGPAAIEHLVQQSEGVRVQGVTTVQCDSCGRAKSKRQIRRLPRTNDEGPGERLAIDFHTYEVQAITKEKSQMLITDRFSGLQWDLYFTDNRTAKSIIRLLTTFFSFMKNHYNISVKTIESDNEITTVKPDVERWLATQGIRVEPSAPDTQAQNGGAERSGGVNKEKARAMRLDANLSWELWPEITRAAVYLYNRTPNYNNHWKTPYEVFFTRVAFSNGIVTSLRKPNLTHLKAYGCKAFAMTDDTHRGKSRLQRLDPKAWIGYLVGYRSSNIYRIWIPSLAKVISTRDVVFDEQSIFDGKTEDLMDNLMHNTLEEIATHVRTIELPTPAQQPETESFYEDSPPEESLAQDSEGDQPGYYQGRKIRDSYPTPPATPPPAALLARLMAGASLDEKDRQGTPKTAPWAQSATIN</sequence>
<dbReference type="PROSITE" id="PS50994">
    <property type="entry name" value="INTEGRASE"/>
    <property type="match status" value="1"/>
</dbReference>
<dbReference type="Pfam" id="PF25597">
    <property type="entry name" value="SH3_retrovirus"/>
    <property type="match status" value="1"/>
</dbReference>
<evidence type="ECO:0000256" key="9">
    <source>
        <dbReference type="ARBA" id="ARBA00022908"/>
    </source>
</evidence>
<feature type="region of interest" description="Disordered" evidence="16">
    <location>
        <begin position="331"/>
        <end position="420"/>
    </location>
</feature>
<evidence type="ECO:0000256" key="8">
    <source>
        <dbReference type="ARBA" id="ARBA00022884"/>
    </source>
</evidence>
<dbReference type="KEGG" id="ptrr:90955125"/>
<dbReference type="InterPro" id="IPR001584">
    <property type="entry name" value="Integrase_cat-core"/>
</dbReference>
<evidence type="ECO:0000259" key="17">
    <source>
        <dbReference type="PROSITE" id="PS50994"/>
    </source>
</evidence>
<dbReference type="PANTHER" id="PTHR42648">
    <property type="entry name" value="TRANSPOSASE, PUTATIVE-RELATED"/>
    <property type="match status" value="1"/>
</dbReference>
<comment type="catalytic activity">
    <reaction evidence="14">
        <text>DNA(n) + a 2'-deoxyribonucleoside 5'-triphosphate = DNA(n+1) + diphosphate</text>
        <dbReference type="Rhea" id="RHEA:22508"/>
        <dbReference type="Rhea" id="RHEA-COMP:17339"/>
        <dbReference type="Rhea" id="RHEA-COMP:17340"/>
        <dbReference type="ChEBI" id="CHEBI:33019"/>
        <dbReference type="ChEBI" id="CHEBI:61560"/>
        <dbReference type="ChEBI" id="CHEBI:173112"/>
        <dbReference type="EC" id="2.7.7.49"/>
    </reaction>
</comment>
<dbReference type="GeneID" id="90955125"/>
<name>A0A834RKM2_9PLEO</name>
<evidence type="ECO:0000256" key="5">
    <source>
        <dbReference type="ARBA" id="ARBA00022759"/>
    </source>
</evidence>
<dbReference type="GO" id="GO:0015074">
    <property type="term" value="P:DNA integration"/>
    <property type="evidence" value="ECO:0007669"/>
    <property type="project" value="UniProtKB-KW"/>
</dbReference>
<evidence type="ECO:0000256" key="16">
    <source>
        <dbReference type="SAM" id="MobiDB-lite"/>
    </source>
</evidence>
<keyword evidence="9" id="KW-0229">DNA integration</keyword>
<evidence type="ECO:0000256" key="10">
    <source>
        <dbReference type="ARBA" id="ARBA00022918"/>
    </source>
</evidence>
<dbReference type="RefSeq" id="XP_065959646.1">
    <property type="nucleotide sequence ID" value="XM_066105082.1"/>
</dbReference>
<evidence type="ECO:0000256" key="2">
    <source>
        <dbReference type="ARBA" id="ARBA00022695"/>
    </source>
</evidence>
<evidence type="ECO:0000256" key="3">
    <source>
        <dbReference type="ARBA" id="ARBA00022722"/>
    </source>
</evidence>
<evidence type="ECO:0000256" key="4">
    <source>
        <dbReference type="ARBA" id="ARBA00022723"/>
    </source>
</evidence>
<dbReference type="PANTHER" id="PTHR42648:SF11">
    <property type="entry name" value="TRANSPOSON TY4-P GAG-POL POLYPROTEIN"/>
    <property type="match status" value="1"/>
</dbReference>
<keyword evidence="2" id="KW-0548">Nucleotidyltransferase</keyword>
<keyword evidence="3" id="KW-0540">Nuclease</keyword>
<dbReference type="GO" id="GO:0006310">
    <property type="term" value="P:DNA recombination"/>
    <property type="evidence" value="ECO:0007669"/>
    <property type="project" value="UniProtKB-KW"/>
</dbReference>
<dbReference type="GO" id="GO:0046872">
    <property type="term" value="F:metal ion binding"/>
    <property type="evidence" value="ECO:0007669"/>
    <property type="project" value="UniProtKB-KW"/>
</dbReference>
<keyword evidence="10" id="KW-0695">RNA-directed DNA polymerase</keyword>
<feature type="domain" description="Integrase catalytic" evidence="17">
    <location>
        <begin position="54"/>
        <end position="222"/>
    </location>
</feature>
<gene>
    <name evidence="18" type="ORF">PtrM4_054620</name>
</gene>
<keyword evidence="12" id="KW-0238">DNA-binding</keyword>
<accession>A0A834RKM2</accession>
<dbReference type="InterPro" id="IPR012337">
    <property type="entry name" value="RNaseH-like_sf"/>
</dbReference>
<evidence type="ECO:0000256" key="7">
    <source>
        <dbReference type="ARBA" id="ARBA00022842"/>
    </source>
</evidence>
<dbReference type="GO" id="GO:0032196">
    <property type="term" value="P:transposition"/>
    <property type="evidence" value="ECO:0007669"/>
    <property type="project" value="UniProtKB-KW"/>
</dbReference>
<evidence type="ECO:0000313" key="18">
    <source>
        <dbReference type="EMBL" id="KAF7566028.1"/>
    </source>
</evidence>
<comment type="catalytic activity">
    <reaction evidence="15">
        <text>DNA(n) + a 2'-deoxyribonucleoside 5'-triphosphate = DNA(n+1) + diphosphate</text>
        <dbReference type="Rhea" id="RHEA:22508"/>
        <dbReference type="Rhea" id="RHEA-COMP:17339"/>
        <dbReference type="Rhea" id="RHEA-COMP:17340"/>
        <dbReference type="ChEBI" id="CHEBI:33019"/>
        <dbReference type="ChEBI" id="CHEBI:61560"/>
        <dbReference type="ChEBI" id="CHEBI:173112"/>
        <dbReference type="EC" id="2.7.7.7"/>
    </reaction>
</comment>
<keyword evidence="13" id="KW-0233">DNA recombination</keyword>
<comment type="caution">
    <text evidence="18">The sequence shown here is derived from an EMBL/GenBank/DDBJ whole genome shotgun (WGS) entry which is preliminary data.</text>
</comment>
<keyword evidence="7" id="KW-0460">Magnesium</keyword>
<dbReference type="InterPro" id="IPR057670">
    <property type="entry name" value="SH3_retrovirus"/>
</dbReference>
<dbReference type="GO" id="GO:0003964">
    <property type="term" value="F:RNA-directed DNA polymerase activity"/>
    <property type="evidence" value="ECO:0007669"/>
    <property type="project" value="UniProtKB-KW"/>
</dbReference>
<dbReference type="Proteomes" id="UP000245464">
    <property type="component" value="Chromosome 10"/>
</dbReference>
<evidence type="ECO:0000256" key="6">
    <source>
        <dbReference type="ARBA" id="ARBA00022801"/>
    </source>
</evidence>
<keyword evidence="8" id="KW-0694">RNA-binding</keyword>
<evidence type="ECO:0000256" key="13">
    <source>
        <dbReference type="ARBA" id="ARBA00023172"/>
    </source>
</evidence>
<dbReference type="SUPFAM" id="SSF53098">
    <property type="entry name" value="Ribonuclease H-like"/>
    <property type="match status" value="1"/>
</dbReference>
<keyword evidence="11" id="KW-0808">Transferase</keyword>
<reference evidence="18" key="1">
    <citation type="journal article" date="2018" name="BMC Genomics">
        <title>Comparative genomics of the wheat fungal pathogen Pyrenophora tritici-repentis reveals chromosomal variations and genome plasticity.</title>
        <authorList>
            <person name="Moolhuijzen P."/>
            <person name="See P.T."/>
            <person name="Hane J.K."/>
            <person name="Shi G."/>
            <person name="Liu Z."/>
            <person name="Oliver R.P."/>
            <person name="Moffat C.S."/>
        </authorList>
    </citation>
    <scope>NUCLEOTIDE SEQUENCE [LARGE SCALE GENOMIC DNA]</scope>
    <source>
        <strain evidence="18">M4</strain>
    </source>
</reference>
<dbReference type="GO" id="GO:0003887">
    <property type="term" value="F:DNA-directed DNA polymerase activity"/>
    <property type="evidence" value="ECO:0007669"/>
    <property type="project" value="UniProtKB-KW"/>
</dbReference>
<evidence type="ECO:0000256" key="11">
    <source>
        <dbReference type="ARBA" id="ARBA00022932"/>
    </source>
</evidence>
<dbReference type="GO" id="GO:0016787">
    <property type="term" value="F:hydrolase activity"/>
    <property type="evidence" value="ECO:0007669"/>
    <property type="project" value="UniProtKB-KW"/>
</dbReference>
<keyword evidence="6" id="KW-0378">Hydrolase</keyword>
<feature type="region of interest" description="Disordered" evidence="16">
    <location>
        <begin position="152"/>
        <end position="173"/>
    </location>
</feature>
<keyword evidence="5" id="KW-0255">Endonuclease</keyword>
<evidence type="ECO:0000313" key="19">
    <source>
        <dbReference type="Proteomes" id="UP000245464"/>
    </source>
</evidence>
<organism evidence="18 19">
    <name type="scientific">Pyrenophora tritici-repentis</name>
    <dbReference type="NCBI Taxonomy" id="45151"/>
    <lineage>
        <taxon>Eukaryota</taxon>
        <taxon>Fungi</taxon>
        <taxon>Dikarya</taxon>
        <taxon>Ascomycota</taxon>
        <taxon>Pezizomycotina</taxon>
        <taxon>Dothideomycetes</taxon>
        <taxon>Pleosporomycetidae</taxon>
        <taxon>Pleosporales</taxon>
        <taxon>Pleosporineae</taxon>
        <taxon>Pleosporaceae</taxon>
        <taxon>Pyrenophora</taxon>
    </lineage>
</organism>
<dbReference type="GO" id="GO:0005634">
    <property type="term" value="C:nucleus"/>
    <property type="evidence" value="ECO:0007669"/>
    <property type="project" value="UniProtKB-ARBA"/>
</dbReference>
<keyword evidence="11" id="KW-0239">DNA-directed DNA polymerase</keyword>
<evidence type="ECO:0000256" key="14">
    <source>
        <dbReference type="ARBA" id="ARBA00048173"/>
    </source>
</evidence>